<evidence type="ECO:0000256" key="1">
    <source>
        <dbReference type="SAM" id="Coils"/>
    </source>
</evidence>
<name>A0ABX0DNC0_9ACTN</name>
<reference evidence="2 3" key="1">
    <citation type="submission" date="2020-02" db="EMBL/GenBank/DDBJ databases">
        <title>Whole-genome analyses of novel actinobacteria.</title>
        <authorList>
            <person name="Sahin N."/>
            <person name="Tokatli A."/>
        </authorList>
    </citation>
    <scope>NUCLEOTIDE SEQUENCE [LARGE SCALE GENOMIC DNA]</scope>
    <source>
        <strain evidence="2 3">YC419</strain>
    </source>
</reference>
<evidence type="ECO:0000313" key="2">
    <source>
        <dbReference type="EMBL" id="NGO40651.1"/>
    </source>
</evidence>
<organism evidence="2 3">
    <name type="scientific">Streptomyces ureilyticus</name>
    <dbReference type="NCBI Taxonomy" id="1775131"/>
    <lineage>
        <taxon>Bacteria</taxon>
        <taxon>Bacillati</taxon>
        <taxon>Actinomycetota</taxon>
        <taxon>Actinomycetes</taxon>
        <taxon>Kitasatosporales</taxon>
        <taxon>Streptomycetaceae</taxon>
        <taxon>Streptomyces</taxon>
    </lineage>
</organism>
<dbReference type="EMBL" id="JAAKZX010000001">
    <property type="protein sequence ID" value="NGO40651.1"/>
    <property type="molecule type" value="Genomic_DNA"/>
</dbReference>
<proteinExistence type="predicted"/>
<sequence>MTTVTLPGGTAAVVHSEGTAWSPVTVRRNGGRAGLVKDLLELVDAEAASLGCAALRQASTAAGNVVVDDGHGVLYAQVRVLCTHAECRALAEHCEKVGKPDPDAAAARAWALAQASADHDRGAEQPVSPEQIDPTTVVATYFEDRISEAQKEVEEAQAALAAAQAKVAQREVERDAFARDGALPPPAYNSPTGQPEWDLCQWAQTRSARVAFKDMTPGGDAVFNRLRAEEKAAHTWLREHGYTVPDPFGGKA</sequence>
<dbReference type="Proteomes" id="UP001518140">
    <property type="component" value="Unassembled WGS sequence"/>
</dbReference>
<comment type="caution">
    <text evidence="2">The sequence shown here is derived from an EMBL/GenBank/DDBJ whole genome shotgun (WGS) entry which is preliminary data.</text>
</comment>
<gene>
    <name evidence="2" type="ORF">G6048_00265</name>
</gene>
<feature type="coiled-coil region" evidence="1">
    <location>
        <begin position="139"/>
        <end position="173"/>
    </location>
</feature>
<keyword evidence="1" id="KW-0175">Coiled coil</keyword>
<dbReference type="RefSeq" id="WP_165337337.1">
    <property type="nucleotide sequence ID" value="NZ_JAAKZX010000001.1"/>
</dbReference>
<accession>A0ABX0DNC0</accession>
<keyword evidence="3" id="KW-1185">Reference proteome</keyword>
<protein>
    <submittedName>
        <fullName evidence="2">Uncharacterized protein</fullName>
    </submittedName>
</protein>
<evidence type="ECO:0000313" key="3">
    <source>
        <dbReference type="Proteomes" id="UP001518140"/>
    </source>
</evidence>